<dbReference type="PROSITE" id="PS01124">
    <property type="entry name" value="HTH_ARAC_FAMILY_2"/>
    <property type="match status" value="1"/>
</dbReference>
<evidence type="ECO:0000259" key="4">
    <source>
        <dbReference type="PROSITE" id="PS01124"/>
    </source>
</evidence>
<evidence type="ECO:0000256" key="3">
    <source>
        <dbReference type="ARBA" id="ARBA00023163"/>
    </source>
</evidence>
<dbReference type="Proteomes" id="UP000649753">
    <property type="component" value="Unassembled WGS sequence"/>
</dbReference>
<organism evidence="5 6">
    <name type="scientific">Plantactinospora soyae</name>
    <dbReference type="NCBI Taxonomy" id="1544732"/>
    <lineage>
        <taxon>Bacteria</taxon>
        <taxon>Bacillati</taxon>
        <taxon>Actinomycetota</taxon>
        <taxon>Actinomycetes</taxon>
        <taxon>Micromonosporales</taxon>
        <taxon>Micromonosporaceae</taxon>
        <taxon>Plantactinospora</taxon>
    </lineage>
</organism>
<reference evidence="5" key="1">
    <citation type="submission" date="2020-10" db="EMBL/GenBank/DDBJ databases">
        <title>Sequencing the genomes of 1000 actinobacteria strains.</title>
        <authorList>
            <person name="Klenk H.-P."/>
        </authorList>
    </citation>
    <scope>NUCLEOTIDE SEQUENCE</scope>
    <source>
        <strain evidence="5">DSM 46832</strain>
    </source>
</reference>
<feature type="domain" description="HTH araC/xylS-type" evidence="4">
    <location>
        <begin position="7"/>
        <end position="105"/>
    </location>
</feature>
<dbReference type="SMART" id="SM00342">
    <property type="entry name" value="HTH_ARAC"/>
    <property type="match status" value="1"/>
</dbReference>
<dbReference type="GO" id="GO:0043565">
    <property type="term" value="F:sequence-specific DNA binding"/>
    <property type="evidence" value="ECO:0007669"/>
    <property type="project" value="InterPro"/>
</dbReference>
<dbReference type="PANTHER" id="PTHR43280:SF2">
    <property type="entry name" value="HTH-TYPE TRANSCRIPTIONAL REGULATOR EXSA"/>
    <property type="match status" value="1"/>
</dbReference>
<dbReference type="Gene3D" id="1.10.10.60">
    <property type="entry name" value="Homeodomain-like"/>
    <property type="match status" value="2"/>
</dbReference>
<dbReference type="AlphaFoldDB" id="A0A927R027"/>
<dbReference type="GO" id="GO:0003700">
    <property type="term" value="F:DNA-binding transcription factor activity"/>
    <property type="evidence" value="ECO:0007669"/>
    <property type="project" value="InterPro"/>
</dbReference>
<evidence type="ECO:0000313" key="5">
    <source>
        <dbReference type="EMBL" id="MBE1489722.1"/>
    </source>
</evidence>
<dbReference type="Pfam" id="PF12833">
    <property type="entry name" value="HTH_18"/>
    <property type="match status" value="1"/>
</dbReference>
<protein>
    <submittedName>
        <fullName evidence="5">AraC-like DNA-binding protein</fullName>
    </submittedName>
</protein>
<dbReference type="PRINTS" id="PR00032">
    <property type="entry name" value="HTHARAC"/>
</dbReference>
<gene>
    <name evidence="5" type="ORF">H4W31_005360</name>
</gene>
<sequence>MMQPAVRQAISTMQERYFEPLTLNDIATEVFVSPFHFSRIFAKEVGVSPGRYLTAVRMFEVKRLLLTSSLTVSEIVCSVGYSSVGTFTSRFTRAVGRTPSQYRDAEVRDLLMAIAPHYRRLPAPDAMHRAVQRRGCTARGGNSITTSIEMPPGTKPGNVLVAAFAERVPQCGPVAFAGVASPQSSKIELPDVPAGTWNVVAAAECGSDDSATPSILWGTARRPITVGLGGAASAHVRMQSPRSTDIPIAFTLASCRSSSSNRHAMGDSRDLHLVA</sequence>
<dbReference type="InterPro" id="IPR020449">
    <property type="entry name" value="Tscrpt_reg_AraC-type_HTH"/>
</dbReference>
<keyword evidence="3" id="KW-0804">Transcription</keyword>
<evidence type="ECO:0000256" key="1">
    <source>
        <dbReference type="ARBA" id="ARBA00023015"/>
    </source>
</evidence>
<dbReference type="EMBL" id="JADBEB010000001">
    <property type="protein sequence ID" value="MBE1489722.1"/>
    <property type="molecule type" value="Genomic_DNA"/>
</dbReference>
<evidence type="ECO:0000313" key="6">
    <source>
        <dbReference type="Proteomes" id="UP000649753"/>
    </source>
</evidence>
<proteinExistence type="predicted"/>
<name>A0A927R027_9ACTN</name>
<comment type="caution">
    <text evidence="5">The sequence shown here is derived from an EMBL/GenBank/DDBJ whole genome shotgun (WGS) entry which is preliminary data.</text>
</comment>
<dbReference type="InterPro" id="IPR009057">
    <property type="entry name" value="Homeodomain-like_sf"/>
</dbReference>
<dbReference type="InterPro" id="IPR018060">
    <property type="entry name" value="HTH_AraC"/>
</dbReference>
<keyword evidence="2 5" id="KW-0238">DNA-binding</keyword>
<dbReference type="PANTHER" id="PTHR43280">
    <property type="entry name" value="ARAC-FAMILY TRANSCRIPTIONAL REGULATOR"/>
    <property type="match status" value="1"/>
</dbReference>
<accession>A0A927R027</accession>
<dbReference type="SUPFAM" id="SSF46689">
    <property type="entry name" value="Homeodomain-like"/>
    <property type="match status" value="2"/>
</dbReference>
<keyword evidence="1" id="KW-0805">Transcription regulation</keyword>
<keyword evidence="6" id="KW-1185">Reference proteome</keyword>
<evidence type="ECO:0000256" key="2">
    <source>
        <dbReference type="ARBA" id="ARBA00023125"/>
    </source>
</evidence>